<keyword evidence="9" id="KW-1185">Reference proteome</keyword>
<keyword evidence="4 8" id="KW-0067">ATP-binding</keyword>
<evidence type="ECO:0000256" key="5">
    <source>
        <dbReference type="ARBA" id="ARBA00022967"/>
    </source>
</evidence>
<dbReference type="InterPro" id="IPR027417">
    <property type="entry name" value="P-loop_NTPase"/>
</dbReference>
<dbReference type="EMBL" id="VLKG01000002">
    <property type="protein sequence ID" value="TWH76546.1"/>
    <property type="molecule type" value="Genomic_DNA"/>
</dbReference>
<dbReference type="CDD" id="cd03214">
    <property type="entry name" value="ABC_Iron-Siderophores_B12_Hemin"/>
    <property type="match status" value="1"/>
</dbReference>
<reference evidence="8 9" key="1">
    <citation type="submission" date="2019-07" db="EMBL/GenBank/DDBJ databases">
        <title>Genomic Encyclopedia of Type Strains, Phase I: the one thousand microbial genomes (KMG-I) project.</title>
        <authorList>
            <person name="Kyrpides N."/>
        </authorList>
    </citation>
    <scope>NUCLEOTIDE SEQUENCE [LARGE SCALE GENOMIC DNA]</scope>
    <source>
        <strain evidence="8 9">DSM 375</strain>
    </source>
</reference>
<dbReference type="PANTHER" id="PTHR42794">
    <property type="entry name" value="HEMIN IMPORT ATP-BINDING PROTEIN HMUV"/>
    <property type="match status" value="1"/>
</dbReference>
<dbReference type="InterPro" id="IPR003439">
    <property type="entry name" value="ABC_transporter-like_ATP-bd"/>
</dbReference>
<dbReference type="PANTHER" id="PTHR42794:SF1">
    <property type="entry name" value="HEMIN IMPORT ATP-BINDING PROTEIN HMUV"/>
    <property type="match status" value="1"/>
</dbReference>
<feature type="domain" description="ABC transporter" evidence="7">
    <location>
        <begin position="6"/>
        <end position="241"/>
    </location>
</feature>
<evidence type="ECO:0000256" key="6">
    <source>
        <dbReference type="ARBA" id="ARBA00037066"/>
    </source>
</evidence>
<comment type="function">
    <text evidence="6">Part of the ABC transporter complex HmuTUV involved in hemin import. Responsible for energy coupling to the transport system.</text>
</comment>
<name>A0A562J038_9GAMM</name>
<keyword evidence="5" id="KW-1278">Translocase</keyword>
<organism evidence="8 9">
    <name type="scientific">Azomonas agilis</name>
    <dbReference type="NCBI Taxonomy" id="116849"/>
    <lineage>
        <taxon>Bacteria</taxon>
        <taxon>Pseudomonadati</taxon>
        <taxon>Pseudomonadota</taxon>
        <taxon>Gammaproteobacteria</taxon>
        <taxon>Pseudomonadales</taxon>
        <taxon>Pseudomonadaceae</taxon>
        <taxon>Azomonas</taxon>
    </lineage>
</organism>
<sequence length="256" mass="27985">MEPQVLCANGLSFKRGQQTVLEGVDLSLSSGDMLALLGVNGAGKTTLLRCLLGLLNPSEGQVTLEGKALSDWPRHQLARHLAYVPQAHVAPFPFSVREVVALGRLPHQRLLQAETQADAEAVGLALEQLSITALAQRPYTELSGGERQLTLIARALAQGARLLIMDEPVSGLDFGHQIRLLRHLERLAAQGYGILQTTHYPDHALAYANRVAVLHQGRIEADDVPTQVITVERIRRLYQIDVEIVPVSSGRHALIY</sequence>
<dbReference type="SMART" id="SM00382">
    <property type="entry name" value="AAA"/>
    <property type="match status" value="1"/>
</dbReference>
<proteinExistence type="inferred from homology"/>
<comment type="caution">
    <text evidence="8">The sequence shown here is derived from an EMBL/GenBank/DDBJ whole genome shotgun (WGS) entry which is preliminary data.</text>
</comment>
<dbReference type="GO" id="GO:0005524">
    <property type="term" value="F:ATP binding"/>
    <property type="evidence" value="ECO:0007669"/>
    <property type="project" value="UniProtKB-KW"/>
</dbReference>
<keyword evidence="3" id="KW-0547">Nucleotide-binding</keyword>
<dbReference type="Gene3D" id="3.40.50.300">
    <property type="entry name" value="P-loop containing nucleotide triphosphate hydrolases"/>
    <property type="match status" value="1"/>
</dbReference>
<dbReference type="InterPro" id="IPR003593">
    <property type="entry name" value="AAA+_ATPase"/>
</dbReference>
<evidence type="ECO:0000256" key="1">
    <source>
        <dbReference type="ARBA" id="ARBA00005417"/>
    </source>
</evidence>
<accession>A0A562J038</accession>
<dbReference type="FunFam" id="3.40.50.300:FF:000134">
    <property type="entry name" value="Iron-enterobactin ABC transporter ATP-binding protein"/>
    <property type="match status" value="1"/>
</dbReference>
<dbReference type="OrthoDB" id="5292475at2"/>
<dbReference type="GO" id="GO:0016887">
    <property type="term" value="F:ATP hydrolysis activity"/>
    <property type="evidence" value="ECO:0007669"/>
    <property type="project" value="InterPro"/>
</dbReference>
<comment type="similarity">
    <text evidence="1">Belongs to the ABC transporter superfamily.</text>
</comment>
<dbReference type="Proteomes" id="UP000319627">
    <property type="component" value="Unassembled WGS sequence"/>
</dbReference>
<evidence type="ECO:0000313" key="8">
    <source>
        <dbReference type="EMBL" id="TWH76546.1"/>
    </source>
</evidence>
<evidence type="ECO:0000259" key="7">
    <source>
        <dbReference type="PROSITE" id="PS50893"/>
    </source>
</evidence>
<evidence type="ECO:0000313" key="9">
    <source>
        <dbReference type="Proteomes" id="UP000319627"/>
    </source>
</evidence>
<evidence type="ECO:0000256" key="4">
    <source>
        <dbReference type="ARBA" id="ARBA00022840"/>
    </source>
</evidence>
<dbReference type="PROSITE" id="PS50893">
    <property type="entry name" value="ABC_TRANSPORTER_2"/>
    <property type="match status" value="1"/>
</dbReference>
<protein>
    <submittedName>
        <fullName evidence="8">Iron complex transport system ATP-binding protein</fullName>
    </submittedName>
</protein>
<dbReference type="AlphaFoldDB" id="A0A562J038"/>
<dbReference type="Pfam" id="PF00005">
    <property type="entry name" value="ABC_tran"/>
    <property type="match status" value="1"/>
</dbReference>
<evidence type="ECO:0000256" key="2">
    <source>
        <dbReference type="ARBA" id="ARBA00022448"/>
    </source>
</evidence>
<dbReference type="RefSeq" id="WP_144570344.1">
    <property type="nucleotide sequence ID" value="NZ_VLKG01000002.1"/>
</dbReference>
<keyword evidence="2" id="KW-0813">Transport</keyword>
<gene>
    <name evidence="8" type="ORF">LX59_00586</name>
</gene>
<evidence type="ECO:0000256" key="3">
    <source>
        <dbReference type="ARBA" id="ARBA00022741"/>
    </source>
</evidence>
<dbReference type="SUPFAM" id="SSF52540">
    <property type="entry name" value="P-loop containing nucleoside triphosphate hydrolases"/>
    <property type="match status" value="1"/>
</dbReference>